<dbReference type="Proteomes" id="UP000254893">
    <property type="component" value="Unassembled WGS sequence"/>
</dbReference>
<feature type="transmembrane region" description="Helical" evidence="8">
    <location>
        <begin position="102"/>
        <end position="121"/>
    </location>
</feature>
<dbReference type="EMBL" id="UGYW01000002">
    <property type="protein sequence ID" value="SUJ30689.1"/>
    <property type="molecule type" value="Genomic_DNA"/>
</dbReference>
<dbReference type="InterPro" id="IPR005829">
    <property type="entry name" value="Sugar_transporter_CS"/>
</dbReference>
<dbReference type="Gene3D" id="1.20.1250.20">
    <property type="entry name" value="MFS general substrate transporter like domains"/>
    <property type="match status" value="2"/>
</dbReference>
<keyword evidence="4 8" id="KW-0812">Transmembrane</keyword>
<evidence type="ECO:0000259" key="9">
    <source>
        <dbReference type="PROSITE" id="PS50850"/>
    </source>
</evidence>
<feature type="transmembrane region" description="Helical" evidence="8">
    <location>
        <begin position="370"/>
        <end position="392"/>
    </location>
</feature>
<comment type="similarity">
    <text evidence="2 7">Belongs to the major facilitator superfamily. Sugar transporter (TC 2.A.1.1) family.</text>
</comment>
<comment type="subcellular location">
    <subcellularLocation>
        <location evidence="1">Membrane</location>
        <topology evidence="1">Multi-pass membrane protein</topology>
    </subcellularLocation>
</comment>
<evidence type="ECO:0000313" key="10">
    <source>
        <dbReference type="EMBL" id="SUJ30689.1"/>
    </source>
</evidence>
<dbReference type="RefSeq" id="WP_115171933.1">
    <property type="nucleotide sequence ID" value="NZ_UGYW01000002.1"/>
</dbReference>
<keyword evidence="3 7" id="KW-0813">Transport</keyword>
<proteinExistence type="inferred from homology"/>
<dbReference type="PRINTS" id="PR00171">
    <property type="entry name" value="SUGRTRNSPORT"/>
</dbReference>
<feature type="transmembrane region" description="Helical" evidence="8">
    <location>
        <begin position="329"/>
        <end position="349"/>
    </location>
</feature>
<dbReference type="Pfam" id="PF00083">
    <property type="entry name" value="Sugar_tr"/>
    <property type="match status" value="1"/>
</dbReference>
<feature type="transmembrane region" description="Helical" evidence="8">
    <location>
        <begin position="279"/>
        <end position="296"/>
    </location>
</feature>
<dbReference type="InterPro" id="IPR036259">
    <property type="entry name" value="MFS_trans_sf"/>
</dbReference>
<dbReference type="PROSITE" id="PS50850">
    <property type="entry name" value="MFS"/>
    <property type="match status" value="1"/>
</dbReference>
<dbReference type="PROSITE" id="PS00216">
    <property type="entry name" value="SUGAR_TRANSPORT_1"/>
    <property type="match status" value="1"/>
</dbReference>
<feature type="transmembrane region" description="Helical" evidence="8">
    <location>
        <begin position="237"/>
        <end position="259"/>
    </location>
</feature>
<feature type="transmembrane region" description="Helical" evidence="8">
    <location>
        <begin position="45"/>
        <end position="63"/>
    </location>
</feature>
<dbReference type="PANTHER" id="PTHR48020">
    <property type="entry name" value="PROTON MYO-INOSITOL COTRANSPORTER"/>
    <property type="match status" value="1"/>
</dbReference>
<evidence type="ECO:0000256" key="6">
    <source>
        <dbReference type="ARBA" id="ARBA00023136"/>
    </source>
</evidence>
<keyword evidence="6 8" id="KW-0472">Membrane</keyword>
<dbReference type="AlphaFoldDB" id="A0A380CX75"/>
<gene>
    <name evidence="10" type="primary">xylE</name>
    <name evidence="10" type="ORF">NCTC11388_04847</name>
</gene>
<dbReference type="NCBIfam" id="TIGR00879">
    <property type="entry name" value="SP"/>
    <property type="match status" value="1"/>
</dbReference>
<evidence type="ECO:0000256" key="7">
    <source>
        <dbReference type="RuleBase" id="RU003346"/>
    </source>
</evidence>
<dbReference type="PROSITE" id="PS00217">
    <property type="entry name" value="SUGAR_TRANSPORT_2"/>
    <property type="match status" value="1"/>
</dbReference>
<evidence type="ECO:0000256" key="3">
    <source>
        <dbReference type="ARBA" id="ARBA00022448"/>
    </source>
</evidence>
<feature type="domain" description="Major facilitator superfamily (MFS) profile" evidence="9">
    <location>
        <begin position="8"/>
        <end position="423"/>
    </location>
</feature>
<accession>A0A380CX75</accession>
<feature type="transmembrane region" description="Helical" evidence="8">
    <location>
        <begin position="133"/>
        <end position="154"/>
    </location>
</feature>
<dbReference type="GO" id="GO:0022857">
    <property type="term" value="F:transmembrane transporter activity"/>
    <property type="evidence" value="ECO:0007669"/>
    <property type="project" value="InterPro"/>
</dbReference>
<sequence length="440" mass="48245">MNRLFKLIIATVSLGGLLFGFDMAVISGAVPLIKAHFNLTPGQEGMFVSSALVGCIIGVIFAGRWSDRLGRKSTLVIAGTLFLVSAIGCTFSPDFISLLTSRWVGGLGVGIASIVVPLYIAEISPSQYRGRTVTIYQLAITIGILAAYVSNALVLKYDLSIAAEHWRMMFLLGAIPALLLCLGLFIVPESPRWLIQKGKESMGYKILARLNINDPITPVAQQERQHVSLFSPVYRRAFILGLLLPLFSQLSGINAIVYFGPSILLQSGLSLDSSVQAQVFFGLANVIFTCVAIWKVDTWGRRPLYLTGTLGATISLLLTGWFLSQDVHTYGNLLIVSILCFLLFFAFSIGPLKFVVASEIFPAAIRARAMAVSILVMWVADAIIGQLTPILLDQWGTAWTFRVFAICCAIAFITVYYLLPETKGKRLEEIEAYWKSKIKK</sequence>
<dbReference type="InterPro" id="IPR020846">
    <property type="entry name" value="MFS_dom"/>
</dbReference>
<reference evidence="10 11" key="1">
    <citation type="submission" date="2018-06" db="EMBL/GenBank/DDBJ databases">
        <authorList>
            <consortium name="Pathogen Informatics"/>
            <person name="Doyle S."/>
        </authorList>
    </citation>
    <scope>NUCLEOTIDE SEQUENCE [LARGE SCALE GENOMIC DNA]</scope>
    <source>
        <strain evidence="10 11">NCTC11388</strain>
    </source>
</reference>
<dbReference type="InterPro" id="IPR005828">
    <property type="entry name" value="MFS_sugar_transport-like"/>
</dbReference>
<evidence type="ECO:0000256" key="8">
    <source>
        <dbReference type="SAM" id="Phobius"/>
    </source>
</evidence>
<protein>
    <submittedName>
        <fullName evidence="10">D-xylose transporter</fullName>
    </submittedName>
</protein>
<dbReference type="GO" id="GO:0016020">
    <property type="term" value="C:membrane"/>
    <property type="evidence" value="ECO:0007669"/>
    <property type="project" value="UniProtKB-SubCell"/>
</dbReference>
<evidence type="ECO:0000256" key="1">
    <source>
        <dbReference type="ARBA" id="ARBA00004141"/>
    </source>
</evidence>
<feature type="transmembrane region" description="Helical" evidence="8">
    <location>
        <begin position="398"/>
        <end position="419"/>
    </location>
</feature>
<evidence type="ECO:0000256" key="2">
    <source>
        <dbReference type="ARBA" id="ARBA00010992"/>
    </source>
</evidence>
<feature type="transmembrane region" description="Helical" evidence="8">
    <location>
        <begin position="166"/>
        <end position="187"/>
    </location>
</feature>
<evidence type="ECO:0000256" key="4">
    <source>
        <dbReference type="ARBA" id="ARBA00022692"/>
    </source>
</evidence>
<name>A0A380CX75_SPHSI</name>
<dbReference type="PANTHER" id="PTHR48020:SF12">
    <property type="entry name" value="PROTON MYO-INOSITOL COTRANSPORTER"/>
    <property type="match status" value="1"/>
</dbReference>
<dbReference type="InterPro" id="IPR050814">
    <property type="entry name" value="Myo-inositol_Transporter"/>
</dbReference>
<evidence type="ECO:0000256" key="5">
    <source>
        <dbReference type="ARBA" id="ARBA00022989"/>
    </source>
</evidence>
<feature type="transmembrane region" description="Helical" evidence="8">
    <location>
        <begin position="303"/>
        <end position="323"/>
    </location>
</feature>
<organism evidence="10 11">
    <name type="scientific">Sphingobacterium spiritivorum</name>
    <name type="common">Flavobacterium spiritivorum</name>
    <dbReference type="NCBI Taxonomy" id="258"/>
    <lineage>
        <taxon>Bacteria</taxon>
        <taxon>Pseudomonadati</taxon>
        <taxon>Bacteroidota</taxon>
        <taxon>Sphingobacteriia</taxon>
        <taxon>Sphingobacteriales</taxon>
        <taxon>Sphingobacteriaceae</taxon>
        <taxon>Sphingobacterium</taxon>
    </lineage>
</organism>
<dbReference type="InterPro" id="IPR003663">
    <property type="entry name" value="Sugar/inositol_transpt"/>
</dbReference>
<evidence type="ECO:0000313" key="11">
    <source>
        <dbReference type="Proteomes" id="UP000254893"/>
    </source>
</evidence>
<keyword evidence="5 8" id="KW-1133">Transmembrane helix</keyword>
<feature type="transmembrane region" description="Helical" evidence="8">
    <location>
        <begin position="75"/>
        <end position="96"/>
    </location>
</feature>
<dbReference type="SUPFAM" id="SSF103473">
    <property type="entry name" value="MFS general substrate transporter"/>
    <property type="match status" value="1"/>
</dbReference>